<dbReference type="RefSeq" id="WP_220747144.1">
    <property type="nucleotide sequence ID" value="NZ_BPFH01000001.1"/>
</dbReference>
<dbReference type="EMBL" id="BPFH01000001">
    <property type="protein sequence ID" value="GIT93617.1"/>
    <property type="molecule type" value="Genomic_DNA"/>
</dbReference>
<dbReference type="Pfam" id="PF08242">
    <property type="entry name" value="Methyltransf_12"/>
    <property type="match status" value="1"/>
</dbReference>
<dbReference type="SUPFAM" id="SSF53335">
    <property type="entry name" value="S-adenosyl-L-methionine-dependent methyltransferases"/>
    <property type="match status" value="1"/>
</dbReference>
<dbReference type="InterPro" id="IPR029063">
    <property type="entry name" value="SAM-dependent_MTases_sf"/>
</dbReference>
<proteinExistence type="predicted"/>
<sequence length="396" mass="42790">MVTVTEHYDAYPYPARDPADEDKRLILGSPSRPEEMDHILWGGRRDWTQTLRILVAGGGSGDGLVQLAQRLTSAGRPYEMTYLDLSTSARAVAEARIARRGLNHVQFVTDSLLRAPDLGLFDYIDCCGVLHHLPDPDAGFAALAQACAPDGGLGFMVYAPHGRSGVYPLQAAFGALFADEPPQARLAAARALYDRLPAGHPIKRNPHLVDHHASDAGFYDLLLHSQDRAYGVGDLLETLDRTGWQLAGFCQPGLYEPERITGQPHDLAPAEAMAVAEQLRGTLKVHVGYARPKGAEAPAPRQSLDRIPHLGAPAAKVAQVVAAGRAVPIKVEGESSPVTLPPQTAPAIAGIDGRRTLAEIAARLGKDPLAFGAWWRPIEDTFMPWGLLRYSGVLRR</sequence>
<dbReference type="Gene3D" id="3.40.50.150">
    <property type="entry name" value="Vaccinia Virus protein VP39"/>
    <property type="match status" value="1"/>
</dbReference>
<dbReference type="Proteomes" id="UP000786693">
    <property type="component" value="Unassembled WGS sequence"/>
</dbReference>
<name>A0ABQ4NGS3_9RHOB</name>
<gene>
    <name evidence="2" type="ORF">JANAI62_02400</name>
</gene>
<evidence type="ECO:0000259" key="1">
    <source>
        <dbReference type="Pfam" id="PF08242"/>
    </source>
</evidence>
<comment type="caution">
    <text evidence="2">The sequence shown here is derived from an EMBL/GenBank/DDBJ whole genome shotgun (WGS) entry which is preliminary data.</text>
</comment>
<protein>
    <recommendedName>
        <fullName evidence="1">Methyltransferase type 12 domain-containing protein</fullName>
    </recommendedName>
</protein>
<evidence type="ECO:0000313" key="2">
    <source>
        <dbReference type="EMBL" id="GIT93617.1"/>
    </source>
</evidence>
<organism evidence="2 3">
    <name type="scientific">Jannaschia pagri</name>
    <dbReference type="NCBI Taxonomy" id="2829797"/>
    <lineage>
        <taxon>Bacteria</taxon>
        <taxon>Pseudomonadati</taxon>
        <taxon>Pseudomonadota</taxon>
        <taxon>Alphaproteobacteria</taxon>
        <taxon>Rhodobacterales</taxon>
        <taxon>Roseobacteraceae</taxon>
        <taxon>Jannaschia</taxon>
    </lineage>
</organism>
<feature type="domain" description="Methyltransferase type 12" evidence="1">
    <location>
        <begin position="56"/>
        <end position="152"/>
    </location>
</feature>
<dbReference type="InterPro" id="IPR013217">
    <property type="entry name" value="Methyltransf_12"/>
</dbReference>
<evidence type="ECO:0000313" key="3">
    <source>
        <dbReference type="Proteomes" id="UP000786693"/>
    </source>
</evidence>
<accession>A0ABQ4NGS3</accession>
<dbReference type="CDD" id="cd02440">
    <property type="entry name" value="AdoMet_MTases"/>
    <property type="match status" value="1"/>
</dbReference>
<keyword evidence="3" id="KW-1185">Reference proteome</keyword>
<reference evidence="2 3" key="1">
    <citation type="submission" date="2021-05" db="EMBL/GenBank/DDBJ databases">
        <title>Bacteria Genome sequencing.</title>
        <authorList>
            <person name="Takabe Y."/>
            <person name="Nakajima Y."/>
            <person name="Suzuki S."/>
            <person name="Shiozaki T."/>
        </authorList>
    </citation>
    <scope>NUCLEOTIDE SEQUENCE [LARGE SCALE GENOMIC DNA]</scope>
    <source>
        <strain evidence="2 3">AI_62</strain>
    </source>
</reference>